<dbReference type="STRING" id="1943.AQJ64_01785"/>
<feature type="region of interest" description="Disordered" evidence="1">
    <location>
        <begin position="81"/>
        <end position="110"/>
    </location>
</feature>
<feature type="region of interest" description="Disordered" evidence="1">
    <location>
        <begin position="17"/>
        <end position="48"/>
    </location>
</feature>
<protein>
    <submittedName>
        <fullName evidence="2">Uncharacterized protein</fullName>
    </submittedName>
</protein>
<dbReference type="SUPFAM" id="SSF49899">
    <property type="entry name" value="Concanavalin A-like lectins/glucanases"/>
    <property type="match status" value="1"/>
</dbReference>
<dbReference type="Proteomes" id="UP000052982">
    <property type="component" value="Unassembled WGS sequence"/>
</dbReference>
<feature type="region of interest" description="Disordered" evidence="1">
    <location>
        <begin position="145"/>
        <end position="172"/>
    </location>
</feature>
<accession>A0A101TAK0</accession>
<comment type="caution">
    <text evidence="2">The sequence shown here is derived from an EMBL/GenBank/DDBJ whole genome shotgun (WGS) entry which is preliminary data.</text>
</comment>
<keyword evidence="3" id="KW-1185">Reference proteome</keyword>
<dbReference type="InterPro" id="IPR013320">
    <property type="entry name" value="ConA-like_dom_sf"/>
</dbReference>
<name>A0A101TAK0_9ACTN</name>
<sequence length="172" mass="18397">MPRAGRDDAEVYLALDPTWAEPPGEPRCGRQWEGGGRTVPSLVERDGTGSRQAAVVEIDASGPVPPGVTVEGATARFRYAREGRKGQEAGRTPVGPPLDRARLSDDHGGRLRCTGTPAGVRVRDPVDAAFTADFRNVRWTCTAADRLRVSEVPRPRTPRPRASSPLAAPPLG</sequence>
<evidence type="ECO:0000313" key="2">
    <source>
        <dbReference type="EMBL" id="KUN88716.1"/>
    </source>
</evidence>
<proteinExistence type="predicted"/>
<gene>
    <name evidence="2" type="ORF">AQJ64_01785</name>
</gene>
<feature type="compositionally biased region" description="Basic and acidic residues" evidence="1">
    <location>
        <begin position="99"/>
        <end position="109"/>
    </location>
</feature>
<dbReference type="AlphaFoldDB" id="A0A101TAK0"/>
<dbReference type="Gene3D" id="2.60.120.200">
    <property type="match status" value="1"/>
</dbReference>
<evidence type="ECO:0000256" key="1">
    <source>
        <dbReference type="SAM" id="MobiDB-lite"/>
    </source>
</evidence>
<reference evidence="2 3" key="1">
    <citation type="submission" date="2015-10" db="EMBL/GenBank/DDBJ databases">
        <title>Draft genome sequence of Streptomyces griseoruber DSM 40281, type strain for the species Streptomyces griseoruber.</title>
        <authorList>
            <person name="Ruckert C."/>
            <person name="Winkler A."/>
            <person name="Kalinowski J."/>
            <person name="Kampfer P."/>
            <person name="Glaeser S."/>
        </authorList>
    </citation>
    <scope>NUCLEOTIDE SEQUENCE [LARGE SCALE GENOMIC DNA]</scope>
    <source>
        <strain evidence="2 3">DSM 40281</strain>
    </source>
</reference>
<evidence type="ECO:0000313" key="3">
    <source>
        <dbReference type="Proteomes" id="UP000052982"/>
    </source>
</evidence>
<organism evidence="2 3">
    <name type="scientific">Streptomyces griseoruber</name>
    <dbReference type="NCBI Taxonomy" id="1943"/>
    <lineage>
        <taxon>Bacteria</taxon>
        <taxon>Bacillati</taxon>
        <taxon>Actinomycetota</taxon>
        <taxon>Actinomycetes</taxon>
        <taxon>Kitasatosporales</taxon>
        <taxon>Streptomycetaceae</taxon>
        <taxon>Streptomyces</taxon>
    </lineage>
</organism>
<dbReference type="EMBL" id="LMWW01000002">
    <property type="protein sequence ID" value="KUN88716.1"/>
    <property type="molecule type" value="Genomic_DNA"/>
</dbReference>
<feature type="compositionally biased region" description="Basic and acidic residues" evidence="1">
    <location>
        <begin position="145"/>
        <end position="154"/>
    </location>
</feature>